<organism evidence="1 2">
    <name type="scientific">Mycobacterium paraseoulense</name>
    <dbReference type="NCBI Taxonomy" id="590652"/>
    <lineage>
        <taxon>Bacteria</taxon>
        <taxon>Bacillati</taxon>
        <taxon>Actinomycetota</taxon>
        <taxon>Actinomycetes</taxon>
        <taxon>Mycobacteriales</taxon>
        <taxon>Mycobacteriaceae</taxon>
        <taxon>Mycobacterium</taxon>
    </lineage>
</organism>
<proteinExistence type="predicted"/>
<evidence type="ECO:0000313" key="2">
    <source>
        <dbReference type="Proteomes" id="UP000192513"/>
    </source>
</evidence>
<keyword evidence="2" id="KW-1185">Reference proteome</keyword>
<sequence length="61" mass="6861">MQLLAEAGPLRVSIDDPVDLWWALGLPAGPYRALTVDRRWSDRRAWAALIDIVARALFDEA</sequence>
<dbReference type="Proteomes" id="UP000192513">
    <property type="component" value="Unassembled WGS sequence"/>
</dbReference>
<accession>A0A1X0IAQ2</accession>
<reference evidence="1 2" key="1">
    <citation type="submission" date="2017-02" db="EMBL/GenBank/DDBJ databases">
        <title>The new phylogeny of genus Mycobacterium.</title>
        <authorList>
            <person name="Tortoli E."/>
            <person name="Trovato A."/>
            <person name="Cirillo D.M."/>
        </authorList>
    </citation>
    <scope>NUCLEOTIDE SEQUENCE [LARGE SCALE GENOMIC DNA]</scope>
    <source>
        <strain evidence="1 2">DSM 45000</strain>
    </source>
</reference>
<protein>
    <submittedName>
        <fullName evidence="1">Uncharacterized protein</fullName>
    </submittedName>
</protein>
<dbReference type="EMBL" id="MVIE01000013">
    <property type="protein sequence ID" value="ORB41078.1"/>
    <property type="molecule type" value="Genomic_DNA"/>
</dbReference>
<comment type="caution">
    <text evidence="1">The sequence shown here is derived from an EMBL/GenBank/DDBJ whole genome shotgun (WGS) entry which is preliminary data.</text>
</comment>
<evidence type="ECO:0000313" key="1">
    <source>
        <dbReference type="EMBL" id="ORB41078.1"/>
    </source>
</evidence>
<gene>
    <name evidence="1" type="ORF">BST39_12835</name>
</gene>
<name>A0A1X0IAQ2_9MYCO</name>
<dbReference type="RefSeq" id="WP_083172073.1">
    <property type="nucleotide sequence ID" value="NZ_AP022619.1"/>
</dbReference>
<dbReference type="AlphaFoldDB" id="A0A1X0IAQ2"/>
<dbReference type="OrthoDB" id="3825402at2"/>